<evidence type="ECO:0000313" key="3">
    <source>
        <dbReference type="Proteomes" id="UP001215598"/>
    </source>
</evidence>
<feature type="signal peptide" evidence="1">
    <location>
        <begin position="1"/>
        <end position="35"/>
    </location>
</feature>
<organism evidence="2 3">
    <name type="scientific">Mycena metata</name>
    <dbReference type="NCBI Taxonomy" id="1033252"/>
    <lineage>
        <taxon>Eukaryota</taxon>
        <taxon>Fungi</taxon>
        <taxon>Dikarya</taxon>
        <taxon>Basidiomycota</taxon>
        <taxon>Agaricomycotina</taxon>
        <taxon>Agaricomycetes</taxon>
        <taxon>Agaricomycetidae</taxon>
        <taxon>Agaricales</taxon>
        <taxon>Marasmiineae</taxon>
        <taxon>Mycenaceae</taxon>
        <taxon>Mycena</taxon>
    </lineage>
</organism>
<sequence length="84" mass="9559">MKSTAIGTRRTTGPFIARHALLALVLLLRPSGRRGVIQPPRKRHQGQCRWDGKKRHETRERCGAGVRLATCSMIERWDGWRGQA</sequence>
<keyword evidence="1" id="KW-0732">Signal</keyword>
<protein>
    <recommendedName>
        <fullName evidence="4">Secreted protein</fullName>
    </recommendedName>
</protein>
<evidence type="ECO:0000256" key="1">
    <source>
        <dbReference type="SAM" id="SignalP"/>
    </source>
</evidence>
<evidence type="ECO:0008006" key="4">
    <source>
        <dbReference type="Google" id="ProtNLM"/>
    </source>
</evidence>
<evidence type="ECO:0000313" key="2">
    <source>
        <dbReference type="EMBL" id="KAJ7712220.1"/>
    </source>
</evidence>
<proteinExistence type="predicted"/>
<keyword evidence="3" id="KW-1185">Reference proteome</keyword>
<feature type="chain" id="PRO_5042295731" description="Secreted protein" evidence="1">
    <location>
        <begin position="36"/>
        <end position="84"/>
    </location>
</feature>
<comment type="caution">
    <text evidence="2">The sequence shown here is derived from an EMBL/GenBank/DDBJ whole genome shotgun (WGS) entry which is preliminary data.</text>
</comment>
<dbReference type="Proteomes" id="UP001215598">
    <property type="component" value="Unassembled WGS sequence"/>
</dbReference>
<name>A0AAD7H4L2_9AGAR</name>
<gene>
    <name evidence="2" type="ORF">B0H16DRAFT_1625945</name>
</gene>
<accession>A0AAD7H4L2</accession>
<dbReference type="EMBL" id="JARKIB010000374">
    <property type="protein sequence ID" value="KAJ7712220.1"/>
    <property type="molecule type" value="Genomic_DNA"/>
</dbReference>
<dbReference type="AlphaFoldDB" id="A0AAD7H4L2"/>
<reference evidence="2" key="1">
    <citation type="submission" date="2023-03" db="EMBL/GenBank/DDBJ databases">
        <title>Massive genome expansion in bonnet fungi (Mycena s.s.) driven by repeated elements and novel gene families across ecological guilds.</title>
        <authorList>
            <consortium name="Lawrence Berkeley National Laboratory"/>
            <person name="Harder C.B."/>
            <person name="Miyauchi S."/>
            <person name="Viragh M."/>
            <person name="Kuo A."/>
            <person name="Thoen E."/>
            <person name="Andreopoulos B."/>
            <person name="Lu D."/>
            <person name="Skrede I."/>
            <person name="Drula E."/>
            <person name="Henrissat B."/>
            <person name="Morin E."/>
            <person name="Kohler A."/>
            <person name="Barry K."/>
            <person name="LaButti K."/>
            <person name="Morin E."/>
            <person name="Salamov A."/>
            <person name="Lipzen A."/>
            <person name="Mereny Z."/>
            <person name="Hegedus B."/>
            <person name="Baldrian P."/>
            <person name="Stursova M."/>
            <person name="Weitz H."/>
            <person name="Taylor A."/>
            <person name="Grigoriev I.V."/>
            <person name="Nagy L.G."/>
            <person name="Martin F."/>
            <person name="Kauserud H."/>
        </authorList>
    </citation>
    <scope>NUCLEOTIDE SEQUENCE</scope>
    <source>
        <strain evidence="2">CBHHK182m</strain>
    </source>
</reference>